<reference evidence="7" key="1">
    <citation type="submission" date="2018-06" db="EMBL/GenBank/DDBJ databases">
        <authorList>
            <person name="Zhirakovskaya E."/>
        </authorList>
    </citation>
    <scope>NUCLEOTIDE SEQUENCE</scope>
</reference>
<keyword evidence="2" id="KW-0813">Transport</keyword>
<gene>
    <name evidence="7" type="ORF">MNBD_NITROSPIRAE01-1783</name>
</gene>
<dbReference type="PROSITE" id="PS00211">
    <property type="entry name" value="ABC_TRANSPORTER_1"/>
    <property type="match status" value="1"/>
</dbReference>
<dbReference type="CDD" id="cd03235">
    <property type="entry name" value="ABC_Metallic_Cations"/>
    <property type="match status" value="1"/>
</dbReference>
<dbReference type="GO" id="GO:0016887">
    <property type="term" value="F:ATP hydrolysis activity"/>
    <property type="evidence" value="ECO:0007669"/>
    <property type="project" value="InterPro"/>
</dbReference>
<evidence type="ECO:0000256" key="1">
    <source>
        <dbReference type="ARBA" id="ARBA00005417"/>
    </source>
</evidence>
<dbReference type="PANTHER" id="PTHR42734:SF5">
    <property type="entry name" value="IRON TRANSPORT SYSTEM ATP-BINDING PROTEIN HI_0361-RELATED"/>
    <property type="match status" value="1"/>
</dbReference>
<dbReference type="GO" id="GO:0005524">
    <property type="term" value="F:ATP binding"/>
    <property type="evidence" value="ECO:0007669"/>
    <property type="project" value="UniProtKB-KW"/>
</dbReference>
<feature type="domain" description="ABC transporter" evidence="6">
    <location>
        <begin position="15"/>
        <end position="248"/>
    </location>
</feature>
<proteinExistence type="inferred from homology"/>
<dbReference type="FunFam" id="3.40.50.300:FF:000134">
    <property type="entry name" value="Iron-enterobactin ABC transporter ATP-binding protein"/>
    <property type="match status" value="1"/>
</dbReference>
<organism evidence="7">
    <name type="scientific">hydrothermal vent metagenome</name>
    <dbReference type="NCBI Taxonomy" id="652676"/>
    <lineage>
        <taxon>unclassified sequences</taxon>
        <taxon>metagenomes</taxon>
        <taxon>ecological metagenomes</taxon>
    </lineage>
</organism>
<feature type="region of interest" description="Disordered" evidence="5">
    <location>
        <begin position="261"/>
        <end position="286"/>
    </location>
</feature>
<keyword evidence="3" id="KW-0547">Nucleotide-binding</keyword>
<keyword evidence="4 7" id="KW-0067">ATP-binding</keyword>
<evidence type="ECO:0000256" key="3">
    <source>
        <dbReference type="ARBA" id="ARBA00022741"/>
    </source>
</evidence>
<dbReference type="PROSITE" id="PS50893">
    <property type="entry name" value="ABC_TRANSPORTER_2"/>
    <property type="match status" value="1"/>
</dbReference>
<evidence type="ECO:0000313" key="7">
    <source>
        <dbReference type="EMBL" id="VAX26030.1"/>
    </source>
</evidence>
<accession>A0A3B1CTQ7</accession>
<dbReference type="AlphaFoldDB" id="A0A3B1CTQ7"/>
<dbReference type="SUPFAM" id="SSF52540">
    <property type="entry name" value="P-loop containing nucleoside triphosphate hydrolases"/>
    <property type="match status" value="1"/>
</dbReference>
<dbReference type="InterPro" id="IPR017871">
    <property type="entry name" value="ABC_transporter-like_CS"/>
</dbReference>
<dbReference type="Gene3D" id="3.40.50.300">
    <property type="entry name" value="P-loop containing nucleotide triphosphate hydrolases"/>
    <property type="match status" value="1"/>
</dbReference>
<dbReference type="InterPro" id="IPR003439">
    <property type="entry name" value="ABC_transporter-like_ATP-bd"/>
</dbReference>
<dbReference type="InterPro" id="IPR050153">
    <property type="entry name" value="Metal_Ion_Import_ABC"/>
</dbReference>
<dbReference type="SMART" id="SM00382">
    <property type="entry name" value="AAA"/>
    <property type="match status" value="1"/>
</dbReference>
<sequence length="286" mass="31737">MEHPISSDMDSKALVTFSKVTCGYKEKIVFQNLSLRLFPRQFAGLVGPSGAGKSTLLKAILGLIPILSGSLSVAGRMVNGRVPPEVGYVPQIETVDWDFPVTVEQVVAMGLYRKSTRLPWLTKGERRTIRDLLDRLHIENYADRQIKLLSGGEQQRVFLARALVGEPKLLILDEPTSGVDVKTQHAILHLLGEINRKGVTILLTTHDLNAVARHLPWIICFNQKIVAQGDPDEVFTSKVLSQTYDSEMSVIRQGDVMMVDDSPHSGHHFEKHSHPSQSADSGAHRH</sequence>
<name>A0A3B1CTQ7_9ZZZZ</name>
<evidence type="ECO:0000256" key="2">
    <source>
        <dbReference type="ARBA" id="ARBA00022448"/>
    </source>
</evidence>
<dbReference type="InterPro" id="IPR027417">
    <property type="entry name" value="P-loop_NTPase"/>
</dbReference>
<evidence type="ECO:0000256" key="4">
    <source>
        <dbReference type="ARBA" id="ARBA00022840"/>
    </source>
</evidence>
<dbReference type="PANTHER" id="PTHR42734">
    <property type="entry name" value="METAL TRANSPORT SYSTEM ATP-BINDING PROTEIN TM_0124-RELATED"/>
    <property type="match status" value="1"/>
</dbReference>
<protein>
    <submittedName>
        <fullName evidence="7">Manganese ABC transporter, ATP-binding protein SitB</fullName>
    </submittedName>
</protein>
<evidence type="ECO:0000256" key="5">
    <source>
        <dbReference type="SAM" id="MobiDB-lite"/>
    </source>
</evidence>
<evidence type="ECO:0000259" key="6">
    <source>
        <dbReference type="PROSITE" id="PS50893"/>
    </source>
</evidence>
<dbReference type="Pfam" id="PF00005">
    <property type="entry name" value="ABC_tran"/>
    <property type="match status" value="1"/>
</dbReference>
<dbReference type="EMBL" id="UOGF01000006">
    <property type="protein sequence ID" value="VAX26030.1"/>
    <property type="molecule type" value="Genomic_DNA"/>
</dbReference>
<comment type="similarity">
    <text evidence="1">Belongs to the ABC transporter superfamily.</text>
</comment>
<dbReference type="InterPro" id="IPR003593">
    <property type="entry name" value="AAA+_ATPase"/>
</dbReference>